<dbReference type="RefSeq" id="WP_048315823.1">
    <property type="nucleotide sequence ID" value="NZ_AP031410.1"/>
</dbReference>
<dbReference type="PATRIC" id="fig|328812.4.peg.3511"/>
<dbReference type="InterPro" id="IPR019897">
    <property type="entry name" value="RidA_CS"/>
</dbReference>
<dbReference type="FunFam" id="3.30.1330.40:FF:000001">
    <property type="entry name" value="L-PSP family endoribonuclease"/>
    <property type="match status" value="1"/>
</dbReference>
<comment type="caution">
    <text evidence="2">The sequence shown here is derived from an EMBL/GenBank/DDBJ whole genome shotgun (WGS) entry which is preliminary data.</text>
</comment>
<dbReference type="GO" id="GO:0005829">
    <property type="term" value="C:cytosol"/>
    <property type="evidence" value="ECO:0007669"/>
    <property type="project" value="TreeGrafter"/>
</dbReference>
<dbReference type="Gene3D" id="3.30.1330.40">
    <property type="entry name" value="RutC-like"/>
    <property type="match status" value="1"/>
</dbReference>
<reference evidence="2 3" key="1">
    <citation type="submission" date="2015-06" db="EMBL/GenBank/DDBJ databases">
        <title>Draft Genome Sequence of Parabacteroides goldsteinii with Putative Novel Metallo-Beta-Lactamases Isolated from a Blood Culture from a Human Patient.</title>
        <authorList>
            <person name="Krogh T.J."/>
            <person name="Agergaard C.N."/>
            <person name="Moller-Jensen J."/>
            <person name="Justesen U.S."/>
        </authorList>
    </citation>
    <scope>NUCLEOTIDE SEQUENCE [LARGE SCALE GENOMIC DNA]</scope>
    <source>
        <strain evidence="2 3">910340</strain>
    </source>
</reference>
<dbReference type="CDD" id="cd00448">
    <property type="entry name" value="YjgF_YER057c_UK114_family"/>
    <property type="match status" value="1"/>
</dbReference>
<dbReference type="AlphaFoldDB" id="A0A0J6FF66"/>
<evidence type="ECO:0000256" key="1">
    <source>
        <dbReference type="ARBA" id="ARBA00010552"/>
    </source>
</evidence>
<name>A0A0J6FF66_9BACT</name>
<organism evidence="2 3">
    <name type="scientific">Parabacteroides goldsteinii</name>
    <dbReference type="NCBI Taxonomy" id="328812"/>
    <lineage>
        <taxon>Bacteria</taxon>
        <taxon>Pseudomonadati</taxon>
        <taxon>Bacteroidota</taxon>
        <taxon>Bacteroidia</taxon>
        <taxon>Bacteroidales</taxon>
        <taxon>Tannerellaceae</taxon>
        <taxon>Parabacteroides</taxon>
    </lineage>
</organism>
<dbReference type="GO" id="GO:0019239">
    <property type="term" value="F:deaminase activity"/>
    <property type="evidence" value="ECO:0007669"/>
    <property type="project" value="TreeGrafter"/>
</dbReference>
<dbReference type="NCBIfam" id="TIGR00004">
    <property type="entry name" value="Rid family detoxifying hydrolase"/>
    <property type="match status" value="1"/>
</dbReference>
<dbReference type="Pfam" id="PF01042">
    <property type="entry name" value="Ribonuc_L-PSP"/>
    <property type="match status" value="1"/>
</dbReference>
<dbReference type="InterPro" id="IPR006175">
    <property type="entry name" value="YjgF/YER057c/UK114"/>
</dbReference>
<comment type="similarity">
    <text evidence="1">Belongs to the RutC family.</text>
</comment>
<dbReference type="PROSITE" id="PS01094">
    <property type="entry name" value="UPF0076"/>
    <property type="match status" value="1"/>
</dbReference>
<accession>A0A0J6FF66</accession>
<sequence>MKKVIATTNAPAAIGPYSQAVQVGNMLFASGQLGIDPATGNFVEGAVKEQTAQAFKNVKAILAEAGLDISDVVKTTVFLADMGDFGAMNEVYASQFEGAFPARSAVAVKTLPKNGLVEIEVIAVKA</sequence>
<dbReference type="PANTHER" id="PTHR11803">
    <property type="entry name" value="2-IMINOBUTANOATE/2-IMINOPROPANOATE DEAMINASE RIDA"/>
    <property type="match status" value="1"/>
</dbReference>
<evidence type="ECO:0000313" key="3">
    <source>
        <dbReference type="Proteomes" id="UP000036166"/>
    </source>
</evidence>
<dbReference type="InterPro" id="IPR006056">
    <property type="entry name" value="RidA"/>
</dbReference>
<proteinExistence type="inferred from homology"/>
<protein>
    <submittedName>
        <fullName evidence="2">Endoribonuclease L-PSP</fullName>
    </submittedName>
</protein>
<gene>
    <name evidence="2" type="ORF">ACM15_13480</name>
</gene>
<dbReference type="InterPro" id="IPR035959">
    <property type="entry name" value="RutC-like_sf"/>
</dbReference>
<dbReference type="PANTHER" id="PTHR11803:SF59">
    <property type="entry name" value="ENDORIBONUCLEASE"/>
    <property type="match status" value="1"/>
</dbReference>
<dbReference type="SUPFAM" id="SSF55298">
    <property type="entry name" value="YjgF-like"/>
    <property type="match status" value="1"/>
</dbReference>
<dbReference type="EMBL" id="LFJV01000042">
    <property type="protein sequence ID" value="KMM33142.1"/>
    <property type="molecule type" value="Genomic_DNA"/>
</dbReference>
<evidence type="ECO:0000313" key="2">
    <source>
        <dbReference type="EMBL" id="KMM33142.1"/>
    </source>
</evidence>
<dbReference type="Proteomes" id="UP000036166">
    <property type="component" value="Unassembled WGS sequence"/>
</dbReference>